<evidence type="ECO:0000256" key="1">
    <source>
        <dbReference type="SAM" id="Phobius"/>
    </source>
</evidence>
<dbReference type="Proteomes" id="UP001225646">
    <property type="component" value="Unassembled WGS sequence"/>
</dbReference>
<accession>A0ABT9VNK6</accession>
<dbReference type="RefSeq" id="WP_419151963.1">
    <property type="nucleotide sequence ID" value="NZ_JAUSTR010000005.1"/>
</dbReference>
<feature type="transmembrane region" description="Helical" evidence="1">
    <location>
        <begin position="405"/>
        <end position="426"/>
    </location>
</feature>
<feature type="transmembrane region" description="Helical" evidence="1">
    <location>
        <begin position="379"/>
        <end position="399"/>
    </location>
</feature>
<comment type="caution">
    <text evidence="2">The sequence shown here is derived from an EMBL/GenBank/DDBJ whole genome shotgun (WGS) entry which is preliminary data.</text>
</comment>
<sequence>MDLGVMALEDIYLMSFILLTSWVILFFARVNFCFIHIMLAVLTLSFIGVFLYGYPNLRPSIVFGIGMNIFSLGVFSAKHIFLRSSKRINIPKLNISTFSQKKEALVLLSFSIPVIIGASLLFVLGGIPLLSSEGNISRFTVSDGLGVPTRLLKFGLPFLLIISAVYWLGINNPKKIFKTVFLILLSSIAIGFILLGNKGAFLVIVELLIAILTTLIIQRRIKKKVFMIVSALAALGIYISILITKQILNVETGEATQIILERMTAIAGMGFYEIVEYYTPLQGFQLGLGQWNSFLDFLSTLRLYPRGEVTFLGLELAHAVLGVPLGVHAFIFPITITPFGDFYYDFGVVGVIFGAFILGFLSFYLYYKTLLTVKPIKKAFLIFLQFELMSYSSKGSLFGLINNEILSVMLIMLMYIIYRNIVLEILTSVGKKNYKTNNIKYYSARNFYIDSD</sequence>
<gene>
    <name evidence="2" type="ORF">J2S06_001639</name>
</gene>
<feature type="transmembrane region" description="Helical" evidence="1">
    <location>
        <begin position="225"/>
        <end position="243"/>
    </location>
</feature>
<dbReference type="InterPro" id="IPR002760">
    <property type="entry name" value="O_anti_polymase"/>
</dbReference>
<feature type="transmembrane region" description="Helical" evidence="1">
    <location>
        <begin position="61"/>
        <end position="82"/>
    </location>
</feature>
<dbReference type="EMBL" id="JAUSTR010000005">
    <property type="protein sequence ID" value="MDQ0162562.1"/>
    <property type="molecule type" value="Genomic_DNA"/>
</dbReference>
<protein>
    <submittedName>
        <fullName evidence="2">Oligosaccharide repeat unit polymerase</fullName>
    </submittedName>
</protein>
<dbReference type="NCBIfam" id="TIGR04370">
    <property type="entry name" value="glyco_rpt_poly"/>
    <property type="match status" value="1"/>
</dbReference>
<keyword evidence="1" id="KW-0812">Transmembrane</keyword>
<feature type="transmembrane region" description="Helical" evidence="1">
    <location>
        <begin position="37"/>
        <end position="55"/>
    </location>
</feature>
<organism evidence="2 3">
    <name type="scientific">Aeribacillus alveayuensis</name>
    <dbReference type="NCBI Taxonomy" id="279215"/>
    <lineage>
        <taxon>Bacteria</taxon>
        <taxon>Bacillati</taxon>
        <taxon>Bacillota</taxon>
        <taxon>Bacilli</taxon>
        <taxon>Bacillales</taxon>
        <taxon>Bacillaceae</taxon>
        <taxon>Aeribacillus</taxon>
    </lineage>
</organism>
<feature type="transmembrane region" description="Helical" evidence="1">
    <location>
        <begin position="200"/>
        <end position="218"/>
    </location>
</feature>
<feature type="transmembrane region" description="Helical" evidence="1">
    <location>
        <begin position="316"/>
        <end position="336"/>
    </location>
</feature>
<keyword evidence="3" id="KW-1185">Reference proteome</keyword>
<proteinExistence type="predicted"/>
<dbReference type="Pfam" id="PF01901">
    <property type="entry name" value="O_anti_polymase"/>
    <property type="match status" value="1"/>
</dbReference>
<feature type="transmembrane region" description="Helical" evidence="1">
    <location>
        <begin position="176"/>
        <end position="194"/>
    </location>
</feature>
<feature type="transmembrane region" description="Helical" evidence="1">
    <location>
        <begin position="151"/>
        <end position="169"/>
    </location>
</feature>
<feature type="transmembrane region" description="Helical" evidence="1">
    <location>
        <begin position="342"/>
        <end position="367"/>
    </location>
</feature>
<reference evidence="2 3" key="1">
    <citation type="submission" date="2023-07" db="EMBL/GenBank/DDBJ databases">
        <title>Genomic Encyclopedia of Type Strains, Phase IV (KMG-IV): sequencing the most valuable type-strain genomes for metagenomic binning, comparative biology and taxonomic classification.</title>
        <authorList>
            <person name="Goeker M."/>
        </authorList>
    </citation>
    <scope>NUCLEOTIDE SEQUENCE [LARGE SCALE GENOMIC DNA]</scope>
    <source>
        <strain evidence="2 3">DSM 19092</strain>
    </source>
</reference>
<feature type="transmembrane region" description="Helical" evidence="1">
    <location>
        <begin position="12"/>
        <end position="30"/>
    </location>
</feature>
<feature type="transmembrane region" description="Helical" evidence="1">
    <location>
        <begin position="103"/>
        <end position="131"/>
    </location>
</feature>
<evidence type="ECO:0000313" key="2">
    <source>
        <dbReference type="EMBL" id="MDQ0162562.1"/>
    </source>
</evidence>
<name>A0ABT9VNK6_9BACI</name>
<keyword evidence="1" id="KW-0472">Membrane</keyword>
<keyword evidence="1" id="KW-1133">Transmembrane helix</keyword>
<evidence type="ECO:0000313" key="3">
    <source>
        <dbReference type="Proteomes" id="UP001225646"/>
    </source>
</evidence>